<evidence type="ECO:0000313" key="10">
    <source>
        <dbReference type="EMBL" id="KAF2260224.1"/>
    </source>
</evidence>
<evidence type="ECO:0000256" key="8">
    <source>
        <dbReference type="SAM" id="Coils"/>
    </source>
</evidence>
<sequence length="210" mass="23528">MEYYAASTTYKSASASTNSIFPGPNQYFPSELFSLSIIPTADALEAYCGYRDLVGFSFEPYIVTASGPITESHLNHSMSPLERSQPNAGLSFSTNGEIFPRENPAVSVQQVASDETGNTPSEEEQRNLARQRRLLRNRVTAAQSRERKKAKLEELQQRVEILLKRESELKSQVQVFQQDIKALTLQNKIIIQENARLRLGIDKAAQKSCV</sequence>
<keyword evidence="4" id="KW-0238">DNA-binding</keyword>
<evidence type="ECO:0000256" key="5">
    <source>
        <dbReference type="ARBA" id="ARBA00023163"/>
    </source>
</evidence>
<dbReference type="GO" id="GO:0000981">
    <property type="term" value="F:DNA-binding transcription factor activity, RNA polymerase II-specific"/>
    <property type="evidence" value="ECO:0007669"/>
    <property type="project" value="InterPro"/>
</dbReference>
<feature type="coiled-coil region" evidence="8">
    <location>
        <begin position="138"/>
        <end position="172"/>
    </location>
</feature>
<gene>
    <name evidence="10" type="ORF">CC78DRAFT_585118</name>
</gene>
<comment type="subcellular location">
    <subcellularLocation>
        <location evidence="1">Nucleus</location>
    </subcellularLocation>
</comment>
<feature type="domain" description="BZIP" evidence="9">
    <location>
        <begin position="127"/>
        <end position="183"/>
    </location>
</feature>
<name>A0A9P4K675_9PLEO</name>
<evidence type="ECO:0000256" key="3">
    <source>
        <dbReference type="ARBA" id="ARBA00023015"/>
    </source>
</evidence>
<keyword evidence="3" id="KW-0805">Transcription regulation</keyword>
<dbReference type="Pfam" id="PF00170">
    <property type="entry name" value="bZIP_1"/>
    <property type="match status" value="1"/>
</dbReference>
<dbReference type="GO" id="GO:0005634">
    <property type="term" value="C:nucleus"/>
    <property type="evidence" value="ECO:0007669"/>
    <property type="project" value="UniProtKB-SubCell"/>
</dbReference>
<proteinExistence type="inferred from homology"/>
<comment type="caution">
    <text evidence="10">The sequence shown here is derived from an EMBL/GenBank/DDBJ whole genome shotgun (WGS) entry which is preliminary data.</text>
</comment>
<dbReference type="GO" id="GO:0003677">
    <property type="term" value="F:DNA binding"/>
    <property type="evidence" value="ECO:0007669"/>
    <property type="project" value="UniProtKB-KW"/>
</dbReference>
<evidence type="ECO:0000256" key="2">
    <source>
        <dbReference type="ARBA" id="ARBA00007163"/>
    </source>
</evidence>
<dbReference type="Gene3D" id="1.20.5.170">
    <property type="match status" value="1"/>
</dbReference>
<dbReference type="InterPro" id="IPR004827">
    <property type="entry name" value="bZIP"/>
</dbReference>
<evidence type="ECO:0000256" key="6">
    <source>
        <dbReference type="ARBA" id="ARBA00023230"/>
    </source>
</evidence>
<dbReference type="InterPro" id="IPR046347">
    <property type="entry name" value="bZIP_sf"/>
</dbReference>
<dbReference type="SUPFAM" id="SSF57959">
    <property type="entry name" value="Leucine zipper domain"/>
    <property type="match status" value="1"/>
</dbReference>
<evidence type="ECO:0000256" key="7">
    <source>
        <dbReference type="ARBA" id="ARBA00023242"/>
    </source>
</evidence>
<organism evidence="10 11">
    <name type="scientific">Lojkania enalia</name>
    <dbReference type="NCBI Taxonomy" id="147567"/>
    <lineage>
        <taxon>Eukaryota</taxon>
        <taxon>Fungi</taxon>
        <taxon>Dikarya</taxon>
        <taxon>Ascomycota</taxon>
        <taxon>Pezizomycotina</taxon>
        <taxon>Dothideomycetes</taxon>
        <taxon>Pleosporomycetidae</taxon>
        <taxon>Pleosporales</taxon>
        <taxon>Pleosporales incertae sedis</taxon>
        <taxon>Lojkania</taxon>
    </lineage>
</organism>
<accession>A0A9P4K675</accession>
<dbReference type="InterPro" id="IPR044280">
    <property type="entry name" value="Hac1/HY5"/>
</dbReference>
<reference evidence="11" key="1">
    <citation type="journal article" date="2020" name="Stud. Mycol.">
        <title>101 Dothideomycetes genomes: A test case for predicting lifestyles and emergence of pathogens.</title>
        <authorList>
            <person name="Haridas S."/>
            <person name="Albert R."/>
            <person name="Binder M."/>
            <person name="Bloem J."/>
            <person name="LaButti K."/>
            <person name="Salamov A."/>
            <person name="Andreopoulos B."/>
            <person name="Baker S."/>
            <person name="Barry K."/>
            <person name="Bills G."/>
            <person name="Bluhm B."/>
            <person name="Cannon C."/>
            <person name="Castanera R."/>
            <person name="Culley D."/>
            <person name="Daum C."/>
            <person name="Ezra D."/>
            <person name="Gonzalez J."/>
            <person name="Henrissat B."/>
            <person name="Kuo A."/>
            <person name="Liang C."/>
            <person name="Lipzen A."/>
            <person name="Lutzoni F."/>
            <person name="Magnuson J."/>
            <person name="Mondo S."/>
            <person name="Nolan M."/>
            <person name="Ohm R."/>
            <person name="Pangilinan J."/>
            <person name="Park H.-J."/>
            <person name="Ramirez L."/>
            <person name="Alfaro M."/>
            <person name="Sun H."/>
            <person name="Tritt A."/>
            <person name="Yoshinaga Y."/>
            <person name="Zwiers L.-H."/>
            <person name="Turgeon B."/>
            <person name="Goodwin S."/>
            <person name="Spatafora J."/>
            <person name="Crous P."/>
            <person name="Grigoriev I."/>
        </authorList>
    </citation>
    <scope>NUCLEOTIDE SEQUENCE [LARGE SCALE GENOMIC DNA]</scope>
    <source>
        <strain evidence="11">CBS 304.66</strain>
    </source>
</reference>
<dbReference type="CDD" id="cd14704">
    <property type="entry name" value="bZIP_HY5-like"/>
    <property type="match status" value="1"/>
</dbReference>
<protein>
    <recommendedName>
        <fullName evidence="9">BZIP domain-containing protein</fullName>
    </recommendedName>
</protein>
<evidence type="ECO:0000259" key="9">
    <source>
        <dbReference type="PROSITE" id="PS50217"/>
    </source>
</evidence>
<keyword evidence="8" id="KW-0175">Coiled coil</keyword>
<dbReference type="Proteomes" id="UP000800093">
    <property type="component" value="Unassembled WGS sequence"/>
</dbReference>
<evidence type="ECO:0000256" key="4">
    <source>
        <dbReference type="ARBA" id="ARBA00023125"/>
    </source>
</evidence>
<keyword evidence="7" id="KW-0539">Nucleus</keyword>
<keyword evidence="6" id="KW-0834">Unfolded protein response</keyword>
<keyword evidence="11" id="KW-1185">Reference proteome</keyword>
<dbReference type="EMBL" id="ML986687">
    <property type="protein sequence ID" value="KAF2260224.1"/>
    <property type="molecule type" value="Genomic_DNA"/>
</dbReference>
<dbReference type="GO" id="GO:0006986">
    <property type="term" value="P:response to unfolded protein"/>
    <property type="evidence" value="ECO:0007669"/>
    <property type="project" value="UniProtKB-KW"/>
</dbReference>
<comment type="similarity">
    <text evidence="2">Belongs to the bZIP family.</text>
</comment>
<dbReference type="SMART" id="SM00338">
    <property type="entry name" value="BRLZ"/>
    <property type="match status" value="1"/>
</dbReference>
<evidence type="ECO:0000256" key="1">
    <source>
        <dbReference type="ARBA" id="ARBA00004123"/>
    </source>
</evidence>
<keyword evidence="5" id="KW-0804">Transcription</keyword>
<dbReference type="OrthoDB" id="3805525at2759"/>
<dbReference type="GO" id="GO:0045944">
    <property type="term" value="P:positive regulation of transcription by RNA polymerase II"/>
    <property type="evidence" value="ECO:0007669"/>
    <property type="project" value="InterPro"/>
</dbReference>
<dbReference type="PANTHER" id="PTHR46714:SF6">
    <property type="entry name" value="TRANSCRIPTIONAL ACTIVATOR HAC1"/>
    <property type="match status" value="1"/>
</dbReference>
<evidence type="ECO:0000313" key="11">
    <source>
        <dbReference type="Proteomes" id="UP000800093"/>
    </source>
</evidence>
<dbReference type="PANTHER" id="PTHR46714">
    <property type="entry name" value="TRANSCRIPTIONAL ACTIVATOR HAC1"/>
    <property type="match status" value="1"/>
</dbReference>
<dbReference type="AlphaFoldDB" id="A0A9P4K675"/>
<dbReference type="PROSITE" id="PS50217">
    <property type="entry name" value="BZIP"/>
    <property type="match status" value="1"/>
</dbReference>